<dbReference type="AlphaFoldDB" id="A0A0C2GTU4"/>
<feature type="region of interest" description="Disordered" evidence="1">
    <location>
        <begin position="95"/>
        <end position="137"/>
    </location>
</feature>
<evidence type="ECO:0000313" key="2">
    <source>
        <dbReference type="EMBL" id="KIH64740.1"/>
    </source>
</evidence>
<reference evidence="2 3" key="1">
    <citation type="submission" date="2013-12" db="EMBL/GenBank/DDBJ databases">
        <title>Draft genome of the parsitic nematode Ancylostoma duodenale.</title>
        <authorList>
            <person name="Mitreva M."/>
        </authorList>
    </citation>
    <scope>NUCLEOTIDE SEQUENCE [LARGE SCALE GENOMIC DNA]</scope>
    <source>
        <strain evidence="2 3">Zhejiang</strain>
    </source>
</reference>
<dbReference type="Proteomes" id="UP000054047">
    <property type="component" value="Unassembled WGS sequence"/>
</dbReference>
<evidence type="ECO:0008006" key="4">
    <source>
        <dbReference type="Google" id="ProtNLM"/>
    </source>
</evidence>
<keyword evidence="3" id="KW-1185">Reference proteome</keyword>
<dbReference type="EMBL" id="KN727898">
    <property type="protein sequence ID" value="KIH64740.1"/>
    <property type="molecule type" value="Genomic_DNA"/>
</dbReference>
<name>A0A0C2GTU4_9BILA</name>
<sequence>MPMGCTLAYIDDIVTCSDDFARHLIDIEGPGQPTELNGRLAKYQIAIMGYDVTIEYRPGKQNTVSDALSRNPPLENSVNTIVHSQLPTLDEVRTEQEKSPHFSRIQALRNEPEQIEENNDVTGNNGTEDNTQICNGK</sequence>
<feature type="compositionally biased region" description="Polar residues" evidence="1">
    <location>
        <begin position="120"/>
        <end position="137"/>
    </location>
</feature>
<proteinExistence type="predicted"/>
<gene>
    <name evidence="2" type="ORF">ANCDUO_04947</name>
</gene>
<protein>
    <recommendedName>
        <fullName evidence="4">Reverse transcriptase RNase H-like domain-containing protein</fullName>
    </recommendedName>
</protein>
<organism evidence="2 3">
    <name type="scientific">Ancylostoma duodenale</name>
    <dbReference type="NCBI Taxonomy" id="51022"/>
    <lineage>
        <taxon>Eukaryota</taxon>
        <taxon>Metazoa</taxon>
        <taxon>Ecdysozoa</taxon>
        <taxon>Nematoda</taxon>
        <taxon>Chromadorea</taxon>
        <taxon>Rhabditida</taxon>
        <taxon>Rhabditina</taxon>
        <taxon>Rhabditomorpha</taxon>
        <taxon>Strongyloidea</taxon>
        <taxon>Ancylostomatidae</taxon>
        <taxon>Ancylostomatinae</taxon>
        <taxon>Ancylostoma</taxon>
    </lineage>
</organism>
<evidence type="ECO:0000313" key="3">
    <source>
        <dbReference type="Proteomes" id="UP000054047"/>
    </source>
</evidence>
<dbReference type="OrthoDB" id="425619at2759"/>
<evidence type="ECO:0000256" key="1">
    <source>
        <dbReference type="SAM" id="MobiDB-lite"/>
    </source>
</evidence>
<accession>A0A0C2GTU4</accession>